<dbReference type="Proteomes" id="UP000283497">
    <property type="component" value="Unassembled WGS sequence"/>
</dbReference>
<evidence type="ECO:0000256" key="1">
    <source>
        <dbReference type="SAM" id="SignalP"/>
    </source>
</evidence>
<dbReference type="InterPro" id="IPR026906">
    <property type="entry name" value="LRR_5"/>
</dbReference>
<protein>
    <recommendedName>
        <fullName evidence="4">Leucine-rich repeat domain, L domain-like</fullName>
    </recommendedName>
</protein>
<dbReference type="RefSeq" id="WP_118315410.1">
    <property type="nucleotide sequence ID" value="NZ_QRNJ01000136.1"/>
</dbReference>
<comment type="caution">
    <text evidence="2">The sequence shown here is derived from an EMBL/GenBank/DDBJ whole genome shotgun (WGS) entry which is preliminary data.</text>
</comment>
<organism evidence="2 3">
    <name type="scientific">Anaerobutyricum hallii</name>
    <dbReference type="NCBI Taxonomy" id="39488"/>
    <lineage>
        <taxon>Bacteria</taxon>
        <taxon>Bacillati</taxon>
        <taxon>Bacillota</taxon>
        <taxon>Clostridia</taxon>
        <taxon>Lachnospirales</taxon>
        <taxon>Lachnospiraceae</taxon>
        <taxon>Anaerobutyricum</taxon>
    </lineage>
</organism>
<reference evidence="2 3" key="1">
    <citation type="submission" date="2018-08" db="EMBL/GenBank/DDBJ databases">
        <title>A genome reference for cultivated species of the human gut microbiota.</title>
        <authorList>
            <person name="Zou Y."/>
            <person name="Xue W."/>
            <person name="Luo G."/>
        </authorList>
    </citation>
    <scope>NUCLEOTIDE SEQUENCE [LARGE SCALE GENOMIC DNA]</scope>
    <source>
        <strain evidence="2 3">AF45-14BH</strain>
    </source>
</reference>
<dbReference type="AlphaFoldDB" id="A0A415G2I8"/>
<feature type="chain" id="PRO_5019108435" description="Leucine-rich repeat domain, L domain-like" evidence="1">
    <location>
        <begin position="26"/>
        <end position="361"/>
    </location>
</feature>
<proteinExistence type="predicted"/>
<dbReference type="Gene3D" id="3.80.10.10">
    <property type="entry name" value="Ribonuclease Inhibitor"/>
    <property type="match status" value="1"/>
</dbReference>
<accession>A0A415G2I8</accession>
<dbReference type="Pfam" id="PF13306">
    <property type="entry name" value="LRR_5"/>
    <property type="match status" value="1"/>
</dbReference>
<evidence type="ECO:0000313" key="2">
    <source>
        <dbReference type="EMBL" id="RHK31531.1"/>
    </source>
</evidence>
<gene>
    <name evidence="2" type="ORF">DW068_17365</name>
</gene>
<sequence>MSKKKILAGILLTVMVLTSAIPAFAAETVCTHPEEALDWAYPYKKKPTCQETGLTDEICTICGAVVHADVVVPKDDHSYNVESVKNSVITDDGIDYGTITSKCKWCGKERVDELTKDPAICEHNTQMQYTEGKNATCEEDGYTSDFICTDCGTVIKGEVTSAYGHHWNNGEVTKAPTTSSAGEKTYTCINCKKTKTEEIPKLTETSKPSESGKNNTTIVNPAKSVAKAGTRFSVSGQVYKVTKAGKEVSFIQAKKNAKRVVIPATVKSKGVTYKVTSVAAKAVKNNKKVKSVVIGANVKRISNNAFYKCPVLKTVTIKTAKLSKKTAGKKAFTKVSKKMVIKAPKKMKKSYARIFRGLAIR</sequence>
<dbReference type="EMBL" id="QRNJ01000136">
    <property type="protein sequence ID" value="RHK31531.1"/>
    <property type="molecule type" value="Genomic_DNA"/>
</dbReference>
<keyword evidence="1" id="KW-0732">Signal</keyword>
<evidence type="ECO:0008006" key="4">
    <source>
        <dbReference type="Google" id="ProtNLM"/>
    </source>
</evidence>
<evidence type="ECO:0000313" key="3">
    <source>
        <dbReference type="Proteomes" id="UP000283497"/>
    </source>
</evidence>
<dbReference type="InterPro" id="IPR032675">
    <property type="entry name" value="LRR_dom_sf"/>
</dbReference>
<feature type="signal peptide" evidence="1">
    <location>
        <begin position="1"/>
        <end position="25"/>
    </location>
</feature>
<name>A0A415G2I8_9FIRM</name>